<evidence type="ECO:0000256" key="7">
    <source>
        <dbReference type="ARBA" id="ARBA00022741"/>
    </source>
</evidence>
<gene>
    <name evidence="12" type="ORF">IQ235_13550</name>
</gene>
<dbReference type="Pfam" id="PF01467">
    <property type="entry name" value="CTP_transf_like"/>
    <property type="match status" value="1"/>
</dbReference>
<keyword evidence="7" id="KW-0547">Nucleotide-binding</keyword>
<comment type="catalytic activity">
    <reaction evidence="10">
        <text>nicotinate beta-D-ribonucleotide + ATP + H(+) = deamido-NAD(+) + diphosphate</text>
        <dbReference type="Rhea" id="RHEA:22860"/>
        <dbReference type="ChEBI" id="CHEBI:15378"/>
        <dbReference type="ChEBI" id="CHEBI:30616"/>
        <dbReference type="ChEBI" id="CHEBI:33019"/>
        <dbReference type="ChEBI" id="CHEBI:57502"/>
        <dbReference type="ChEBI" id="CHEBI:58437"/>
        <dbReference type="EC" id="2.7.7.18"/>
    </reaction>
</comment>
<dbReference type="RefSeq" id="WP_264321999.1">
    <property type="nucleotide sequence ID" value="NZ_JADEXN010000248.1"/>
</dbReference>
<sequence>MTQIALFGTSADPPSIAHREILRWLSRRFDRVAVWAADNPLKTHQTLLKHRSAMLRLTIEDLKQPDGTSKGVENIECYPQLSDPRTLNSVGKARQYWPDADLYLAIGADLVFQLPQWYRAAELLQQVGIVVVPRPGCPMELEDLDRLRKACPVEIADLKMPDVSSSSYRTTKDPQTITMRVAEYIDREHLYS</sequence>
<evidence type="ECO:0000256" key="8">
    <source>
        <dbReference type="ARBA" id="ARBA00022840"/>
    </source>
</evidence>
<comment type="function">
    <text evidence="1">Catalyzes the reversible adenylation of nicotinate mononucleotide (NaMN) to nicotinic acid adenine dinucleotide (NaAD).</text>
</comment>
<dbReference type="Proteomes" id="UP000621799">
    <property type="component" value="Unassembled WGS sequence"/>
</dbReference>
<dbReference type="GO" id="GO:0009435">
    <property type="term" value="P:NAD+ biosynthetic process"/>
    <property type="evidence" value="ECO:0007669"/>
    <property type="project" value="InterPro"/>
</dbReference>
<dbReference type="AlphaFoldDB" id="A0A928W226"/>
<evidence type="ECO:0000259" key="11">
    <source>
        <dbReference type="Pfam" id="PF01467"/>
    </source>
</evidence>
<dbReference type="EC" id="2.7.7.18" evidence="3"/>
<keyword evidence="5 12" id="KW-0808">Transferase</keyword>
<evidence type="ECO:0000313" key="12">
    <source>
        <dbReference type="EMBL" id="MBE9041805.1"/>
    </source>
</evidence>
<dbReference type="InterPro" id="IPR004821">
    <property type="entry name" value="Cyt_trans-like"/>
</dbReference>
<evidence type="ECO:0000313" key="13">
    <source>
        <dbReference type="Proteomes" id="UP000621799"/>
    </source>
</evidence>
<evidence type="ECO:0000256" key="10">
    <source>
        <dbReference type="ARBA" id="ARBA00048721"/>
    </source>
</evidence>
<evidence type="ECO:0000256" key="4">
    <source>
        <dbReference type="ARBA" id="ARBA00022642"/>
    </source>
</evidence>
<dbReference type="EMBL" id="JADEXN010000248">
    <property type="protein sequence ID" value="MBE9041805.1"/>
    <property type="molecule type" value="Genomic_DNA"/>
</dbReference>
<dbReference type="GO" id="GO:0004515">
    <property type="term" value="F:nicotinate-nucleotide adenylyltransferase activity"/>
    <property type="evidence" value="ECO:0007669"/>
    <property type="project" value="UniProtKB-EC"/>
</dbReference>
<feature type="domain" description="Cytidyltransferase-like" evidence="11">
    <location>
        <begin position="6"/>
        <end position="170"/>
    </location>
</feature>
<organism evidence="12 13">
    <name type="scientific">Zarconia navalis LEGE 11467</name>
    <dbReference type="NCBI Taxonomy" id="1828826"/>
    <lineage>
        <taxon>Bacteria</taxon>
        <taxon>Bacillati</taxon>
        <taxon>Cyanobacteriota</taxon>
        <taxon>Cyanophyceae</taxon>
        <taxon>Oscillatoriophycideae</taxon>
        <taxon>Oscillatoriales</taxon>
        <taxon>Oscillatoriales incertae sedis</taxon>
        <taxon>Zarconia</taxon>
        <taxon>Zarconia navalis</taxon>
    </lineage>
</organism>
<comment type="pathway">
    <text evidence="2">Cofactor biosynthesis; NAD(+) biosynthesis; deamido-NAD(+) from nicotinate D-ribonucleotide: step 1/1.</text>
</comment>
<dbReference type="SUPFAM" id="SSF52374">
    <property type="entry name" value="Nucleotidylyl transferase"/>
    <property type="match status" value="1"/>
</dbReference>
<dbReference type="GO" id="GO:0005524">
    <property type="term" value="F:ATP binding"/>
    <property type="evidence" value="ECO:0007669"/>
    <property type="project" value="UniProtKB-KW"/>
</dbReference>
<keyword evidence="9" id="KW-0520">NAD</keyword>
<dbReference type="PANTHER" id="PTHR39321">
    <property type="entry name" value="NICOTINATE-NUCLEOTIDE ADENYLYLTRANSFERASE-RELATED"/>
    <property type="match status" value="1"/>
</dbReference>
<dbReference type="InterPro" id="IPR005248">
    <property type="entry name" value="NadD/NMNAT"/>
</dbReference>
<keyword evidence="8" id="KW-0067">ATP-binding</keyword>
<reference evidence="12" key="1">
    <citation type="submission" date="2020-10" db="EMBL/GenBank/DDBJ databases">
        <authorList>
            <person name="Castelo-Branco R."/>
            <person name="Eusebio N."/>
            <person name="Adriana R."/>
            <person name="Vieira A."/>
            <person name="Brugerolle De Fraissinette N."/>
            <person name="Rezende De Castro R."/>
            <person name="Schneider M.P."/>
            <person name="Vasconcelos V."/>
            <person name="Leao P.N."/>
        </authorList>
    </citation>
    <scope>NUCLEOTIDE SEQUENCE</scope>
    <source>
        <strain evidence="12">LEGE 11467</strain>
    </source>
</reference>
<evidence type="ECO:0000256" key="6">
    <source>
        <dbReference type="ARBA" id="ARBA00022695"/>
    </source>
</evidence>
<dbReference type="CDD" id="cd02165">
    <property type="entry name" value="NMNAT"/>
    <property type="match status" value="1"/>
</dbReference>
<name>A0A928W226_9CYAN</name>
<dbReference type="PANTHER" id="PTHR39321:SF3">
    <property type="entry name" value="PHOSPHOPANTETHEINE ADENYLYLTRANSFERASE"/>
    <property type="match status" value="1"/>
</dbReference>
<keyword evidence="6 12" id="KW-0548">Nucleotidyltransferase</keyword>
<dbReference type="Gene3D" id="3.40.50.620">
    <property type="entry name" value="HUPs"/>
    <property type="match status" value="1"/>
</dbReference>
<dbReference type="NCBIfam" id="NF000842">
    <property type="entry name" value="PRK00071.2-1"/>
    <property type="match status" value="1"/>
</dbReference>
<comment type="caution">
    <text evidence="12">The sequence shown here is derived from an EMBL/GenBank/DDBJ whole genome shotgun (WGS) entry which is preliminary data.</text>
</comment>
<protein>
    <recommendedName>
        <fullName evidence="3">nicotinate-nucleotide adenylyltransferase</fullName>
        <ecNumber evidence="3">2.7.7.18</ecNumber>
    </recommendedName>
</protein>
<evidence type="ECO:0000256" key="1">
    <source>
        <dbReference type="ARBA" id="ARBA00002324"/>
    </source>
</evidence>
<evidence type="ECO:0000256" key="3">
    <source>
        <dbReference type="ARBA" id="ARBA00012389"/>
    </source>
</evidence>
<evidence type="ECO:0000256" key="9">
    <source>
        <dbReference type="ARBA" id="ARBA00023027"/>
    </source>
</evidence>
<keyword evidence="4" id="KW-0662">Pyridine nucleotide biosynthesis</keyword>
<evidence type="ECO:0000256" key="5">
    <source>
        <dbReference type="ARBA" id="ARBA00022679"/>
    </source>
</evidence>
<keyword evidence="13" id="KW-1185">Reference proteome</keyword>
<accession>A0A928W226</accession>
<dbReference type="InterPro" id="IPR014729">
    <property type="entry name" value="Rossmann-like_a/b/a_fold"/>
</dbReference>
<proteinExistence type="predicted"/>
<evidence type="ECO:0000256" key="2">
    <source>
        <dbReference type="ARBA" id="ARBA00005019"/>
    </source>
</evidence>